<protein>
    <submittedName>
        <fullName evidence="5">Adenylate/guanylate cyclase domain-containing protein</fullName>
    </submittedName>
</protein>
<dbReference type="EMBL" id="POWG01000003">
    <property type="protein sequence ID" value="PNR00087.1"/>
    <property type="molecule type" value="Genomic_DNA"/>
</dbReference>
<dbReference type="EMBL" id="VEWN01000001">
    <property type="protein sequence ID" value="KAA1058179.1"/>
    <property type="molecule type" value="Genomic_DNA"/>
</dbReference>
<accession>A0A2K1G5R4</accession>
<evidence type="ECO:0000313" key="8">
    <source>
        <dbReference type="Proteomes" id="UP000325333"/>
    </source>
</evidence>
<dbReference type="Pfam" id="PF00211">
    <property type="entry name" value="Guanylate_cyc"/>
    <property type="match status" value="1"/>
</dbReference>
<dbReference type="InterPro" id="IPR001054">
    <property type="entry name" value="A/G_cyclase"/>
</dbReference>
<dbReference type="OrthoDB" id="9762462at2"/>
<sequence length="411" mass="44739">MDAQGILDLSRWIAEAGLRGVPETDLIGGFCERLVAAGVPLTRTVVGADTLHPTIAGHVVTWDSSGRNAAEVRRTEYGGDGSDPDIDEKWLRSPFHRLYTSGETMLRLRLTDGTEGGEFPIVDELRAQGATDYMAIVNRLGPRAAIGELDCIFSSWVSHHPDGFSDAQRDALLTLTGSLALALRGHAMAHIANTLAETYLGRDAGHRVLRGHIRRGVAEELDAVLWFSDLQGFTRITDTAAPETILPLLNDYAELVVTAIHRHRGQVLKFIGDGILAVFDRSSAEDACRAALDAAEEARERCKELNARRSAAGLPVTRFYLGLHQGKVFYGNIGGVDRLDFTVVGPAVNEASRIAAMCRSLDQDILLSSAFTESAPECRERLISVGRYLLRGVGRPQELYTLDPEAGQANR</sequence>
<dbReference type="Proteomes" id="UP000325333">
    <property type="component" value="Unassembled WGS sequence"/>
</dbReference>
<dbReference type="Proteomes" id="UP000236268">
    <property type="component" value="Unassembled WGS sequence"/>
</dbReference>
<dbReference type="InterPro" id="IPR029787">
    <property type="entry name" value="Nucleotide_cyclase"/>
</dbReference>
<dbReference type="AlphaFoldDB" id="A0A2K1G5R4"/>
<accession>A0A060DA15</accession>
<feature type="domain" description="Guanylate cyclase" evidence="2">
    <location>
        <begin position="224"/>
        <end position="355"/>
    </location>
</feature>
<dbReference type="GO" id="GO:0035556">
    <property type="term" value="P:intracellular signal transduction"/>
    <property type="evidence" value="ECO:0007669"/>
    <property type="project" value="InterPro"/>
</dbReference>
<reference evidence="4 8" key="3">
    <citation type="submission" date="2019-07" db="EMBL/GenBank/DDBJ databases">
        <title>Genome sequencing of the stress-tolerant strain Azospirillum brasilense Az19.</title>
        <authorList>
            <person name="Maroniche G.A."/>
            <person name="Garcia J.E."/>
            <person name="Pagnussat L."/>
            <person name="Amenta M."/>
            <person name="Creus C.M."/>
        </authorList>
    </citation>
    <scope>NUCLEOTIDE SEQUENCE [LARGE SCALE GENOMIC DNA]</scope>
    <source>
        <strain evidence="4 8">Az19</strain>
    </source>
</reference>
<evidence type="ECO:0000256" key="1">
    <source>
        <dbReference type="SAM" id="Coils"/>
    </source>
</evidence>
<dbReference type="Proteomes" id="UP000027186">
    <property type="component" value="Chromosome"/>
</dbReference>
<evidence type="ECO:0000313" key="6">
    <source>
        <dbReference type="Proteomes" id="UP000027186"/>
    </source>
</evidence>
<dbReference type="PANTHER" id="PTHR43081:SF11">
    <property type="entry name" value="BLR2264 PROTEIN"/>
    <property type="match status" value="1"/>
</dbReference>
<dbReference type="SMART" id="SM00044">
    <property type="entry name" value="CYCc"/>
    <property type="match status" value="1"/>
</dbReference>
<keyword evidence="1" id="KW-0175">Coiled coil</keyword>
<dbReference type="PANTHER" id="PTHR43081">
    <property type="entry name" value="ADENYLATE CYCLASE, TERMINAL-DIFFERENTIATION SPECIFIC-RELATED"/>
    <property type="match status" value="1"/>
</dbReference>
<dbReference type="SUPFAM" id="SSF55073">
    <property type="entry name" value="Nucleotide cyclase"/>
    <property type="match status" value="1"/>
</dbReference>
<evidence type="ECO:0000313" key="3">
    <source>
        <dbReference type="EMBL" id="AIB10901.1"/>
    </source>
</evidence>
<gene>
    <name evidence="3" type="ORF">ABAZ39_02480</name>
    <name evidence="5" type="ORF">C1S70_04405</name>
    <name evidence="4" type="ORF">FH063_000379</name>
</gene>
<proteinExistence type="predicted"/>
<dbReference type="PROSITE" id="PS50125">
    <property type="entry name" value="GUANYLATE_CYCLASE_2"/>
    <property type="match status" value="1"/>
</dbReference>
<dbReference type="InterPro" id="IPR050697">
    <property type="entry name" value="Adenylyl/Guanylyl_Cyclase_3/4"/>
</dbReference>
<dbReference type="GO" id="GO:0004016">
    <property type="term" value="F:adenylate cyclase activity"/>
    <property type="evidence" value="ECO:0007669"/>
    <property type="project" value="UniProtKB-ARBA"/>
</dbReference>
<dbReference type="KEGG" id="abq:ABAZ39_02480"/>
<dbReference type="RefSeq" id="WP_038530544.1">
    <property type="nucleotide sequence ID" value="NZ_CP007793.1"/>
</dbReference>
<feature type="coiled-coil region" evidence="1">
    <location>
        <begin position="281"/>
        <end position="308"/>
    </location>
</feature>
<dbReference type="EMBL" id="CP007793">
    <property type="protein sequence ID" value="AIB10901.1"/>
    <property type="molecule type" value="Genomic_DNA"/>
</dbReference>
<evidence type="ECO:0000259" key="2">
    <source>
        <dbReference type="PROSITE" id="PS50125"/>
    </source>
</evidence>
<reference evidence="3 6" key="1">
    <citation type="journal article" date="2014" name="Genome Announc.">
        <title>Complete Genome Sequence of the Model Rhizosphere Strain Azospirillum brasilense Az39, Successfully Applied in Agriculture.</title>
        <authorList>
            <person name="Rivera D."/>
            <person name="Revale S."/>
            <person name="Molina R."/>
            <person name="Gualpa J."/>
            <person name="Puente M."/>
            <person name="Maroniche G."/>
            <person name="Paris G."/>
            <person name="Baker D."/>
            <person name="Clavijo B."/>
            <person name="McLay K."/>
            <person name="Spaepen S."/>
            <person name="Perticari A."/>
            <person name="Vazquez M."/>
            <person name="Wisniewski-Dye F."/>
            <person name="Watkins C."/>
            <person name="Martinez-Abarca F."/>
            <person name="Vanderleyden J."/>
            <person name="Cassan F."/>
        </authorList>
    </citation>
    <scope>NUCLEOTIDE SEQUENCE [LARGE SCALE GENOMIC DNA]</scope>
    <source>
        <strain evidence="3 6">Az39</strain>
    </source>
</reference>
<dbReference type="Gene3D" id="3.30.70.1230">
    <property type="entry name" value="Nucleotide cyclase"/>
    <property type="match status" value="1"/>
</dbReference>
<evidence type="ECO:0000313" key="4">
    <source>
        <dbReference type="EMBL" id="KAA1058179.1"/>
    </source>
</evidence>
<dbReference type="CDD" id="cd07302">
    <property type="entry name" value="CHD"/>
    <property type="match status" value="1"/>
</dbReference>
<name>A0A2K1G5R4_9PROT</name>
<organism evidence="5 7">
    <name type="scientific">Azospirillum argentinense</name>
    <dbReference type="NCBI Taxonomy" id="2970906"/>
    <lineage>
        <taxon>Bacteria</taxon>
        <taxon>Pseudomonadati</taxon>
        <taxon>Pseudomonadota</taxon>
        <taxon>Alphaproteobacteria</taxon>
        <taxon>Rhodospirillales</taxon>
        <taxon>Azospirillaceae</taxon>
        <taxon>Azospirillum</taxon>
    </lineage>
</organism>
<dbReference type="GO" id="GO:0006171">
    <property type="term" value="P:cAMP biosynthetic process"/>
    <property type="evidence" value="ECO:0007669"/>
    <property type="project" value="TreeGrafter"/>
</dbReference>
<reference evidence="5 7" key="2">
    <citation type="submission" date="2018-01" db="EMBL/GenBank/DDBJ databases">
        <title>Whole genome sequence of Azospirillum brasilense REC3 isolated from strawberry roots.</title>
        <authorList>
            <person name="Fontana C.A."/>
            <person name="Salazar S.M."/>
            <person name="Bassi D."/>
            <person name="Puglisi E."/>
            <person name="Lovaisa N.C."/>
            <person name="Toffoli L.M."/>
            <person name="Pedraza R."/>
            <person name="Cocconcelli P.S."/>
        </authorList>
    </citation>
    <scope>NUCLEOTIDE SEQUENCE [LARGE SCALE GENOMIC DNA]</scope>
    <source>
        <strain evidence="5 7">REC3</strain>
    </source>
</reference>
<evidence type="ECO:0000313" key="7">
    <source>
        <dbReference type="Proteomes" id="UP000236268"/>
    </source>
</evidence>
<evidence type="ECO:0000313" key="5">
    <source>
        <dbReference type="EMBL" id="PNR00087.1"/>
    </source>
</evidence>